<gene>
    <name evidence="1" type="ORF">GJ744_004508</name>
</gene>
<evidence type="ECO:0000313" key="1">
    <source>
        <dbReference type="EMBL" id="KAF7514183.1"/>
    </source>
</evidence>
<dbReference type="OrthoDB" id="429813at2759"/>
<comment type="caution">
    <text evidence="1">The sequence shown here is derived from an EMBL/GenBank/DDBJ whole genome shotgun (WGS) entry which is preliminary data.</text>
</comment>
<dbReference type="AlphaFoldDB" id="A0A8H7EAE5"/>
<keyword evidence="2" id="KW-1185">Reference proteome</keyword>
<accession>A0A8H7EAE5</accession>
<name>A0A8H7EAE5_9EURO</name>
<protein>
    <submittedName>
        <fullName evidence="1">Uncharacterized protein</fullName>
    </submittedName>
</protein>
<sequence>MILVDYTTQVLVDLLLASSSEQCILHLENAIRQSWHEVLTLVVSELMNTETGFLPYSKCLSRILAIPDYRIKENPATKLARFFAGDFEHMARVEIIMGTANVCKVSQSVLEMYER</sequence>
<dbReference type="EMBL" id="JAACFV010000002">
    <property type="protein sequence ID" value="KAF7514183.1"/>
    <property type="molecule type" value="Genomic_DNA"/>
</dbReference>
<reference evidence="1" key="1">
    <citation type="submission" date="2020-02" db="EMBL/GenBank/DDBJ databases">
        <authorList>
            <person name="Palmer J.M."/>
        </authorList>
    </citation>
    <scope>NUCLEOTIDE SEQUENCE</scope>
    <source>
        <strain evidence="1">EPUS1.4</strain>
        <tissue evidence="1">Thallus</tissue>
    </source>
</reference>
<proteinExistence type="predicted"/>
<evidence type="ECO:0000313" key="2">
    <source>
        <dbReference type="Proteomes" id="UP000606974"/>
    </source>
</evidence>
<dbReference type="Proteomes" id="UP000606974">
    <property type="component" value="Unassembled WGS sequence"/>
</dbReference>
<organism evidence="1 2">
    <name type="scientific">Endocarpon pusillum</name>
    <dbReference type="NCBI Taxonomy" id="364733"/>
    <lineage>
        <taxon>Eukaryota</taxon>
        <taxon>Fungi</taxon>
        <taxon>Dikarya</taxon>
        <taxon>Ascomycota</taxon>
        <taxon>Pezizomycotina</taxon>
        <taxon>Eurotiomycetes</taxon>
        <taxon>Chaetothyriomycetidae</taxon>
        <taxon>Verrucariales</taxon>
        <taxon>Verrucariaceae</taxon>
        <taxon>Endocarpon</taxon>
    </lineage>
</organism>